<keyword evidence="4" id="KW-0812">Transmembrane</keyword>
<feature type="transmembrane region" description="Helical" evidence="4">
    <location>
        <begin position="693"/>
        <end position="715"/>
    </location>
</feature>
<feature type="region of interest" description="Disordered" evidence="3">
    <location>
        <begin position="364"/>
        <end position="385"/>
    </location>
</feature>
<evidence type="ECO:0000256" key="4">
    <source>
        <dbReference type="SAM" id="Phobius"/>
    </source>
</evidence>
<dbReference type="Proteomes" id="UP000193986">
    <property type="component" value="Unassembled WGS sequence"/>
</dbReference>
<feature type="region of interest" description="Disordered" evidence="3">
    <location>
        <begin position="311"/>
        <end position="351"/>
    </location>
</feature>
<feature type="transmembrane region" description="Helical" evidence="4">
    <location>
        <begin position="501"/>
        <end position="518"/>
    </location>
</feature>
<feature type="transmembrane region" description="Helical" evidence="4">
    <location>
        <begin position="747"/>
        <end position="767"/>
    </location>
</feature>
<dbReference type="InterPro" id="IPR049326">
    <property type="entry name" value="Rhodopsin_dom_fungi"/>
</dbReference>
<dbReference type="Gene3D" id="1.20.1250.20">
    <property type="entry name" value="MFS general substrate transporter like domains"/>
    <property type="match status" value="2"/>
</dbReference>
<feature type="transmembrane region" description="Helical" evidence="4">
    <location>
        <begin position="253"/>
        <end position="276"/>
    </location>
</feature>
<dbReference type="PANTHER" id="PTHR43702:SF13">
    <property type="entry name" value="MONOSACCHARIDE TRANSPORTER, PUTATIVE (AFU_ORTHOLOGUE AFUA_4G06630)-RELATED"/>
    <property type="match status" value="1"/>
</dbReference>
<dbReference type="Pfam" id="PF20684">
    <property type="entry name" value="Fung_rhodopsin"/>
    <property type="match status" value="1"/>
</dbReference>
<feature type="transmembrane region" description="Helical" evidence="4">
    <location>
        <begin position="166"/>
        <end position="190"/>
    </location>
</feature>
<feature type="transmembrane region" description="Helical" evidence="4">
    <location>
        <begin position="202"/>
        <end position="224"/>
    </location>
</feature>
<feature type="transmembrane region" description="Helical" evidence="4">
    <location>
        <begin position="45"/>
        <end position="64"/>
    </location>
</feature>
<dbReference type="EMBL" id="MCFC01000013">
    <property type="protein sequence ID" value="ORY31789.1"/>
    <property type="molecule type" value="Genomic_DNA"/>
</dbReference>
<dbReference type="Pfam" id="PF07690">
    <property type="entry name" value="MFS_1"/>
    <property type="match status" value="1"/>
</dbReference>
<evidence type="ECO:0000313" key="6">
    <source>
        <dbReference type="EMBL" id="ORY31789.1"/>
    </source>
</evidence>
<dbReference type="STRING" id="71784.A0A1Y2BAB9"/>
<sequence>MGATTADRGPTVFTVTLVMLIVATVMVLARLVSKWGVTKRRRDPDDWLVLLAWTFTVALSTSIINATRHGLGKPDDDISNSQLSDIRRNIYVFTVFYNPALMATKSAILVLYIRMAAAHPFLRYASWGVMGVVDLAGVVLTFLNLFPCRPLSAAFSDDDGKCIDLVSLYLSSAPINVLTDLAILLLPLPILTRMRMEWRQKVILVATFIVGGFVTIFDVIRIAYLQSALKQELRASLASSSVALVPRTFIYDIAFSLMWSAVEVSVGLCCACVLVLKPLVMRVLPSMLRGSHEKGGTTRNGETLVIVDEQRLSDDISQSPRSPKAGFTPTFPQAEIPQPEPQTDENTQAEDGNSVDFFDMLANGPEEEETTPPMPSLAPAPTGDSSMRIFNIRRQRKDNLVSSNSQEPSQTFFDFVNMNGKKPLTELSAREAWWPVLFVSILFFMWGFAYGLLGTLTSEIQQLLDYSPSRTIALHNAYWAAYAFGPPVLGYWVLSRHGFKPTFITGLAVFAIGSMSFWPSSVLKSYAGFFISNFIIGFGLCILEVAANPFIVLAGPGELSEARLNFSQGIQGIGSVLSPILARKALFRNVTGETLFDVQWCYLAVALFVVALAVVFFYVPLSEASDTDLELATRQRIVHASLDPDPKLVTVPLRHLILGTSIFAMFCYVGAQESTSYFWGPIVGAIRPTADPFWTMAIGHSVFAVGRFLASFLCWIRIPPRLVLAFFVCGAFITSLLTLLLPPSAGALGVLLLTMFFESAIFPTIFAMALRNQGRNTKLASTGLTTAISGGCVIPSITYGVDHAHSNNPRFSLRVNIALYAFMLLWAVGLSGRGQSRRWLDPCWSRQPIITTSIEQTDGQGTAGGGGELSSAQLDEFESKGPKGLGLGLGLTTVETPAHLELCESHISS</sequence>
<feature type="transmembrane region" description="Helical" evidence="4">
    <location>
        <begin position="811"/>
        <end position="830"/>
    </location>
</feature>
<dbReference type="GO" id="GO:0005886">
    <property type="term" value="C:plasma membrane"/>
    <property type="evidence" value="ECO:0007669"/>
    <property type="project" value="UniProtKB-SubCell"/>
</dbReference>
<feature type="transmembrane region" description="Helical" evidence="4">
    <location>
        <begin position="722"/>
        <end position="741"/>
    </location>
</feature>
<organism evidence="6 7">
    <name type="scientific">Naematelia encephala</name>
    <dbReference type="NCBI Taxonomy" id="71784"/>
    <lineage>
        <taxon>Eukaryota</taxon>
        <taxon>Fungi</taxon>
        <taxon>Dikarya</taxon>
        <taxon>Basidiomycota</taxon>
        <taxon>Agaricomycotina</taxon>
        <taxon>Tremellomycetes</taxon>
        <taxon>Tremellales</taxon>
        <taxon>Naemateliaceae</taxon>
        <taxon>Naematelia</taxon>
    </lineage>
</organism>
<proteinExistence type="predicted"/>
<dbReference type="InterPro" id="IPR036259">
    <property type="entry name" value="MFS_trans_sf"/>
</dbReference>
<comment type="caution">
    <text evidence="6">The sequence shown here is derived from an EMBL/GenBank/DDBJ whole genome shotgun (WGS) entry which is preliminary data.</text>
</comment>
<keyword evidence="4" id="KW-1133">Transmembrane helix</keyword>
<reference evidence="6 7" key="1">
    <citation type="submission" date="2016-07" db="EMBL/GenBank/DDBJ databases">
        <title>Pervasive Adenine N6-methylation of Active Genes in Fungi.</title>
        <authorList>
            <consortium name="DOE Joint Genome Institute"/>
            <person name="Mondo S.J."/>
            <person name="Dannebaum R.O."/>
            <person name="Kuo R.C."/>
            <person name="Labutti K."/>
            <person name="Haridas S."/>
            <person name="Kuo A."/>
            <person name="Salamov A."/>
            <person name="Ahrendt S.R."/>
            <person name="Lipzen A."/>
            <person name="Sullivan W."/>
            <person name="Andreopoulos W.B."/>
            <person name="Clum A."/>
            <person name="Lindquist E."/>
            <person name="Daum C."/>
            <person name="Ramamoorthy G.K."/>
            <person name="Gryganskyi A."/>
            <person name="Culley D."/>
            <person name="Magnuson J.K."/>
            <person name="James T.Y."/>
            <person name="O'Malley M.A."/>
            <person name="Stajich J.E."/>
            <person name="Spatafora J.W."/>
            <person name="Visel A."/>
            <person name="Grigoriev I.V."/>
        </authorList>
    </citation>
    <scope>NUCLEOTIDE SEQUENCE [LARGE SCALE GENOMIC DNA]</scope>
    <source>
        <strain evidence="6 7">68-887.2</strain>
    </source>
</reference>
<dbReference type="SUPFAM" id="SSF103473">
    <property type="entry name" value="MFS general substrate transporter"/>
    <property type="match status" value="1"/>
</dbReference>
<evidence type="ECO:0000313" key="7">
    <source>
        <dbReference type="Proteomes" id="UP000193986"/>
    </source>
</evidence>
<dbReference type="GO" id="GO:0022857">
    <property type="term" value="F:transmembrane transporter activity"/>
    <property type="evidence" value="ECO:0007669"/>
    <property type="project" value="InterPro"/>
</dbReference>
<feature type="transmembrane region" description="Helical" evidence="4">
    <location>
        <begin position="473"/>
        <end position="494"/>
    </location>
</feature>
<protein>
    <submittedName>
        <fullName evidence="6">Major facilitator superfamily domain-containing protein</fullName>
    </submittedName>
</protein>
<dbReference type="AlphaFoldDB" id="A0A1Y2BAB9"/>
<dbReference type="InParanoid" id="A0A1Y2BAB9"/>
<keyword evidence="2" id="KW-1003">Cell membrane</keyword>
<evidence type="ECO:0000256" key="2">
    <source>
        <dbReference type="ARBA" id="ARBA00022475"/>
    </source>
</evidence>
<feature type="transmembrane region" description="Helical" evidence="4">
    <location>
        <begin position="779"/>
        <end position="799"/>
    </location>
</feature>
<feature type="transmembrane region" description="Helical" evidence="4">
    <location>
        <begin position="12"/>
        <end position="33"/>
    </location>
</feature>
<evidence type="ECO:0000259" key="5">
    <source>
        <dbReference type="Pfam" id="PF20684"/>
    </source>
</evidence>
<feature type="transmembrane region" description="Helical" evidence="4">
    <location>
        <begin position="90"/>
        <end position="112"/>
    </location>
</feature>
<keyword evidence="4" id="KW-0472">Membrane</keyword>
<evidence type="ECO:0000256" key="1">
    <source>
        <dbReference type="ARBA" id="ARBA00004429"/>
    </source>
</evidence>
<dbReference type="InterPro" id="IPR011701">
    <property type="entry name" value="MFS"/>
</dbReference>
<feature type="transmembrane region" description="Helical" evidence="4">
    <location>
        <begin position="124"/>
        <end position="146"/>
    </location>
</feature>
<feature type="transmembrane region" description="Helical" evidence="4">
    <location>
        <begin position="432"/>
        <end position="453"/>
    </location>
</feature>
<feature type="transmembrane region" description="Helical" evidence="4">
    <location>
        <begin position="602"/>
        <end position="621"/>
    </location>
</feature>
<dbReference type="InterPro" id="IPR050375">
    <property type="entry name" value="MFS_TsgA-like"/>
</dbReference>
<dbReference type="PANTHER" id="PTHR43702">
    <property type="entry name" value="L-FUCOSE-PROTON SYMPORTER"/>
    <property type="match status" value="1"/>
</dbReference>
<name>A0A1Y2BAB9_9TREE</name>
<gene>
    <name evidence="6" type="ORF">BCR39DRAFT_557982</name>
</gene>
<feature type="transmembrane region" description="Helical" evidence="4">
    <location>
        <begin position="530"/>
        <end position="552"/>
    </location>
</feature>
<keyword evidence="7" id="KW-1185">Reference proteome</keyword>
<dbReference type="OrthoDB" id="2562510at2759"/>
<feature type="domain" description="Rhodopsin" evidence="5">
    <location>
        <begin position="29"/>
        <end position="281"/>
    </location>
</feature>
<accession>A0A1Y2BAB9</accession>
<comment type="subcellular location">
    <subcellularLocation>
        <location evidence="1">Cell inner membrane</location>
        <topology evidence="1">Multi-pass membrane protein</topology>
    </subcellularLocation>
</comment>
<evidence type="ECO:0000256" key="3">
    <source>
        <dbReference type="SAM" id="MobiDB-lite"/>
    </source>
</evidence>